<evidence type="ECO:0000313" key="2">
    <source>
        <dbReference type="EMBL" id="EKC68676.1"/>
    </source>
</evidence>
<comment type="caution">
    <text evidence="2">The sequence shown here is derived from an EMBL/GenBank/DDBJ whole genome shotgun (WGS) entry which is preliminary data.</text>
</comment>
<accession>K1UB44</accession>
<reference evidence="2" key="1">
    <citation type="journal article" date="2013" name="Environ. Microbiol.">
        <title>Microbiota from the distal guts of lean and obese adolescents exhibit partial functional redundancy besides clear differences in community structure.</title>
        <authorList>
            <person name="Ferrer M."/>
            <person name="Ruiz A."/>
            <person name="Lanza F."/>
            <person name="Haange S.B."/>
            <person name="Oberbach A."/>
            <person name="Till H."/>
            <person name="Bargiela R."/>
            <person name="Campoy C."/>
            <person name="Segura M.T."/>
            <person name="Richter M."/>
            <person name="von Bergen M."/>
            <person name="Seifert J."/>
            <person name="Suarez A."/>
        </authorList>
    </citation>
    <scope>NUCLEOTIDE SEQUENCE</scope>
</reference>
<gene>
    <name evidence="2" type="ORF">OBE_04807</name>
</gene>
<sequence>KFGVVQAPGERLQQRKLRQEIGETIISWADEYFSSEEHCHRTPRKEIYDNFRNYDPQQSKYISTTAFKEKIKKYCEWKGWVFNPHKYDAKSGLPLFLDKDGKPVIDDKSGGVEYFTIGKTAGEQTPQSDPHELPVGNPDNKLAF</sequence>
<name>K1UB44_9ZZZZ</name>
<feature type="non-terminal residue" evidence="2">
    <location>
        <position position="1"/>
    </location>
</feature>
<dbReference type="EMBL" id="AJWZ01003273">
    <property type="protein sequence ID" value="EKC68676.1"/>
    <property type="molecule type" value="Genomic_DNA"/>
</dbReference>
<protein>
    <submittedName>
        <fullName evidence="2">DNA primase</fullName>
    </submittedName>
</protein>
<proteinExistence type="predicted"/>
<feature type="region of interest" description="Disordered" evidence="1">
    <location>
        <begin position="120"/>
        <end position="144"/>
    </location>
</feature>
<dbReference type="AlphaFoldDB" id="K1UB44"/>
<evidence type="ECO:0000256" key="1">
    <source>
        <dbReference type="SAM" id="MobiDB-lite"/>
    </source>
</evidence>
<organism evidence="2">
    <name type="scientific">human gut metagenome</name>
    <dbReference type="NCBI Taxonomy" id="408170"/>
    <lineage>
        <taxon>unclassified sequences</taxon>
        <taxon>metagenomes</taxon>
        <taxon>organismal metagenomes</taxon>
    </lineage>
</organism>